<dbReference type="PANTHER" id="PTHR46558">
    <property type="entry name" value="TRACRIPTIONAL REGULATORY PROTEIN-RELATED-RELATED"/>
    <property type="match status" value="1"/>
</dbReference>
<keyword evidence="1" id="KW-0238">DNA-binding</keyword>
<dbReference type="EMBL" id="BMMF01000022">
    <property type="protein sequence ID" value="GGK55223.1"/>
    <property type="molecule type" value="Genomic_DNA"/>
</dbReference>
<feature type="domain" description="HTH cro/C1-type" evidence="3">
    <location>
        <begin position="22"/>
        <end position="77"/>
    </location>
</feature>
<dbReference type="Proteomes" id="UP000600449">
    <property type="component" value="Unassembled WGS sequence"/>
</dbReference>
<dbReference type="AlphaFoldDB" id="A0A917QLR1"/>
<dbReference type="GO" id="GO:0003677">
    <property type="term" value="F:DNA binding"/>
    <property type="evidence" value="ECO:0007669"/>
    <property type="project" value="UniProtKB-KW"/>
</dbReference>
<name>A0A917QLR1_9HYPH</name>
<dbReference type="RefSeq" id="WP_188915766.1">
    <property type="nucleotide sequence ID" value="NZ_BMMF01000022.1"/>
</dbReference>
<feature type="compositionally biased region" description="Low complexity" evidence="2">
    <location>
        <begin position="141"/>
        <end position="154"/>
    </location>
</feature>
<evidence type="ECO:0000256" key="1">
    <source>
        <dbReference type="ARBA" id="ARBA00023125"/>
    </source>
</evidence>
<evidence type="ECO:0000259" key="3">
    <source>
        <dbReference type="PROSITE" id="PS50943"/>
    </source>
</evidence>
<dbReference type="Pfam" id="PF01381">
    <property type="entry name" value="HTH_3"/>
    <property type="match status" value="1"/>
</dbReference>
<dbReference type="SUPFAM" id="SSF47413">
    <property type="entry name" value="lambda repressor-like DNA-binding domains"/>
    <property type="match status" value="1"/>
</dbReference>
<reference evidence="4 5" key="1">
    <citation type="journal article" date="2014" name="Int. J. Syst. Evol. Microbiol.">
        <title>Complete genome sequence of Corynebacterium casei LMG S-19264T (=DSM 44701T), isolated from a smear-ripened cheese.</title>
        <authorList>
            <consortium name="US DOE Joint Genome Institute (JGI-PGF)"/>
            <person name="Walter F."/>
            <person name="Albersmeier A."/>
            <person name="Kalinowski J."/>
            <person name="Ruckert C."/>
        </authorList>
    </citation>
    <scope>NUCLEOTIDE SEQUENCE [LARGE SCALE GENOMIC DNA]</scope>
    <source>
        <strain evidence="4 5">CGMCC 1.9161</strain>
    </source>
</reference>
<dbReference type="SMART" id="SM00530">
    <property type="entry name" value="HTH_XRE"/>
    <property type="match status" value="1"/>
</dbReference>
<evidence type="ECO:0000256" key="2">
    <source>
        <dbReference type="SAM" id="MobiDB-lite"/>
    </source>
</evidence>
<keyword evidence="5" id="KW-1185">Reference proteome</keyword>
<organism evidence="4 5">
    <name type="scientific">Salinarimonas ramus</name>
    <dbReference type="NCBI Taxonomy" id="690164"/>
    <lineage>
        <taxon>Bacteria</taxon>
        <taxon>Pseudomonadati</taxon>
        <taxon>Pseudomonadota</taxon>
        <taxon>Alphaproteobacteria</taxon>
        <taxon>Hyphomicrobiales</taxon>
        <taxon>Salinarimonadaceae</taxon>
        <taxon>Salinarimonas</taxon>
    </lineage>
</organism>
<sequence>MDKVAGSVRATTDLDKQIGLRIKLARKAMKFSQSELATAVGVTYQQVQKYENGTDRVAISRLVQIARVLEVGPSSLLGDDGAGAPPLLDDMATTLVAEFGRIRSPALRLAAIQSLKAIVATDRDMPDAALGNAAKPAIPAARAARSRTSLLSAGRRARSRR</sequence>
<accession>A0A917QLR1</accession>
<dbReference type="CDD" id="cd00093">
    <property type="entry name" value="HTH_XRE"/>
    <property type="match status" value="1"/>
</dbReference>
<dbReference type="InterPro" id="IPR001387">
    <property type="entry name" value="Cro/C1-type_HTH"/>
</dbReference>
<dbReference type="PROSITE" id="PS50943">
    <property type="entry name" value="HTH_CROC1"/>
    <property type="match status" value="1"/>
</dbReference>
<gene>
    <name evidence="4" type="ORF">GCM10011322_47380</name>
</gene>
<protein>
    <recommendedName>
        <fullName evidence="3">HTH cro/C1-type domain-containing protein</fullName>
    </recommendedName>
</protein>
<evidence type="ECO:0000313" key="4">
    <source>
        <dbReference type="EMBL" id="GGK55223.1"/>
    </source>
</evidence>
<dbReference type="PANTHER" id="PTHR46558:SF4">
    <property type="entry name" value="DNA-BIDING PHAGE PROTEIN"/>
    <property type="match status" value="1"/>
</dbReference>
<proteinExistence type="predicted"/>
<feature type="region of interest" description="Disordered" evidence="2">
    <location>
        <begin position="141"/>
        <end position="161"/>
    </location>
</feature>
<dbReference type="InterPro" id="IPR010982">
    <property type="entry name" value="Lambda_DNA-bd_dom_sf"/>
</dbReference>
<evidence type="ECO:0000313" key="5">
    <source>
        <dbReference type="Proteomes" id="UP000600449"/>
    </source>
</evidence>
<comment type="caution">
    <text evidence="4">The sequence shown here is derived from an EMBL/GenBank/DDBJ whole genome shotgun (WGS) entry which is preliminary data.</text>
</comment>
<dbReference type="Gene3D" id="1.10.260.40">
    <property type="entry name" value="lambda repressor-like DNA-binding domains"/>
    <property type="match status" value="1"/>
</dbReference>